<evidence type="ECO:0000313" key="8">
    <source>
        <dbReference type="EMBL" id="CAD7240756.1"/>
    </source>
</evidence>
<feature type="signal peptide" evidence="6">
    <location>
        <begin position="1"/>
        <end position="20"/>
    </location>
</feature>
<dbReference type="PANTHER" id="PTHR12283:SF6">
    <property type="entry name" value="GLUTAMINYL-PEPTIDE CYCLOTRANSFERASE-RELATED"/>
    <property type="match status" value="1"/>
</dbReference>
<dbReference type="InterPro" id="IPR040234">
    <property type="entry name" value="QC/QCL"/>
</dbReference>
<gene>
    <name evidence="8" type="ORF">DSTB1V02_LOCUS763</name>
</gene>
<dbReference type="AlphaFoldDB" id="A0A7R9A2M7"/>
<dbReference type="Proteomes" id="UP000677054">
    <property type="component" value="Unassembled WGS sequence"/>
</dbReference>
<keyword evidence="4" id="KW-0808">Transferase</keyword>
<keyword evidence="9" id="KW-1185">Reference proteome</keyword>
<dbReference type="GO" id="GO:0008270">
    <property type="term" value="F:zinc ion binding"/>
    <property type="evidence" value="ECO:0007669"/>
    <property type="project" value="TreeGrafter"/>
</dbReference>
<protein>
    <recommendedName>
        <fullName evidence="3">glutaminyl-peptide cyclotransferase</fullName>
        <ecNumber evidence="3">2.3.2.5</ecNumber>
    </recommendedName>
</protein>
<dbReference type="PANTHER" id="PTHR12283">
    <property type="entry name" value="GLUTAMINYL-PEPTIDE CYCLOTRANSFERASE"/>
    <property type="match status" value="1"/>
</dbReference>
<evidence type="ECO:0000256" key="2">
    <source>
        <dbReference type="ARBA" id="ARBA00006014"/>
    </source>
</evidence>
<evidence type="ECO:0000256" key="3">
    <source>
        <dbReference type="ARBA" id="ARBA00012012"/>
    </source>
</evidence>
<evidence type="ECO:0000259" key="7">
    <source>
        <dbReference type="Pfam" id="PF04389"/>
    </source>
</evidence>
<comment type="catalytic activity">
    <reaction evidence="1">
        <text>N-terminal L-glutaminyl-[peptide] = N-terminal 5-oxo-L-prolyl-[peptide] + NH4(+)</text>
        <dbReference type="Rhea" id="RHEA:23652"/>
        <dbReference type="Rhea" id="RHEA-COMP:11736"/>
        <dbReference type="Rhea" id="RHEA-COMP:11846"/>
        <dbReference type="ChEBI" id="CHEBI:28938"/>
        <dbReference type="ChEBI" id="CHEBI:64722"/>
        <dbReference type="ChEBI" id="CHEBI:87215"/>
        <dbReference type="EC" id="2.3.2.5"/>
    </reaction>
</comment>
<accession>A0A7R9A2M7</accession>
<dbReference type="EC" id="2.3.2.5" evidence="3"/>
<dbReference type="OrthoDB" id="3907302at2759"/>
<comment type="similarity">
    <text evidence="2">Belongs to the glutaminyl-peptide cyclotransferase family.</text>
</comment>
<keyword evidence="6" id="KW-0732">Signal</keyword>
<proteinExistence type="inferred from homology"/>
<feature type="chain" id="PRO_5036209664" description="glutaminyl-peptide cyclotransferase" evidence="6">
    <location>
        <begin position="21"/>
        <end position="190"/>
    </location>
</feature>
<evidence type="ECO:0000313" key="9">
    <source>
        <dbReference type="Proteomes" id="UP000677054"/>
    </source>
</evidence>
<evidence type="ECO:0000256" key="1">
    <source>
        <dbReference type="ARBA" id="ARBA00000001"/>
    </source>
</evidence>
<dbReference type="EMBL" id="LR899577">
    <property type="protein sequence ID" value="CAD7240756.1"/>
    <property type="molecule type" value="Genomic_DNA"/>
</dbReference>
<dbReference type="EMBL" id="CAJPEV010000060">
    <property type="protein sequence ID" value="CAG0879813.1"/>
    <property type="molecule type" value="Genomic_DNA"/>
</dbReference>
<evidence type="ECO:0000256" key="4">
    <source>
        <dbReference type="ARBA" id="ARBA00022679"/>
    </source>
</evidence>
<dbReference type="Gene3D" id="3.40.630.10">
    <property type="entry name" value="Zn peptidases"/>
    <property type="match status" value="1"/>
</dbReference>
<dbReference type="SUPFAM" id="SSF53187">
    <property type="entry name" value="Zn-dependent exopeptidases"/>
    <property type="match status" value="1"/>
</dbReference>
<evidence type="ECO:0000256" key="6">
    <source>
        <dbReference type="SAM" id="SignalP"/>
    </source>
</evidence>
<dbReference type="InterPro" id="IPR007484">
    <property type="entry name" value="Peptidase_M28"/>
</dbReference>
<dbReference type="Pfam" id="PF04389">
    <property type="entry name" value="Peptidase_M28"/>
    <property type="match status" value="1"/>
</dbReference>
<feature type="domain" description="Peptidase M28" evidence="7">
    <location>
        <begin position="119"/>
        <end position="181"/>
    </location>
</feature>
<organism evidence="8">
    <name type="scientific">Darwinula stevensoni</name>
    <dbReference type="NCBI Taxonomy" id="69355"/>
    <lineage>
        <taxon>Eukaryota</taxon>
        <taxon>Metazoa</taxon>
        <taxon>Ecdysozoa</taxon>
        <taxon>Arthropoda</taxon>
        <taxon>Crustacea</taxon>
        <taxon>Oligostraca</taxon>
        <taxon>Ostracoda</taxon>
        <taxon>Podocopa</taxon>
        <taxon>Podocopida</taxon>
        <taxon>Darwinulocopina</taxon>
        <taxon>Darwinuloidea</taxon>
        <taxon>Darwinulidae</taxon>
        <taxon>Darwinula</taxon>
    </lineage>
</organism>
<sequence length="190" mass="21525">MSLSRSILMIINLLLGVCRAQNPATCPLNREHDAYAGNVQKLADDKTQYLASLNNNEAFLSLLHPIMIRRVPGTTNHALVRKHIIDTLESYEWTVETDDFTSKIPYVDEDMNGQVPFSNIIATWDPRASRRLILACHYDSLYQNRHSNFIGATDSAVPCAILLDVARTLTPYLRQQQEVSINVLNKSRKN</sequence>
<keyword evidence="5" id="KW-0012">Acyltransferase</keyword>
<evidence type="ECO:0000256" key="5">
    <source>
        <dbReference type="ARBA" id="ARBA00023315"/>
    </source>
</evidence>
<name>A0A7R9A2M7_9CRUS</name>
<reference evidence="8" key="1">
    <citation type="submission" date="2020-11" db="EMBL/GenBank/DDBJ databases">
        <authorList>
            <person name="Tran Van P."/>
        </authorList>
    </citation>
    <scope>NUCLEOTIDE SEQUENCE</scope>
</reference>
<dbReference type="GO" id="GO:0016603">
    <property type="term" value="F:glutaminyl-peptide cyclotransferase activity"/>
    <property type="evidence" value="ECO:0007669"/>
    <property type="project" value="UniProtKB-EC"/>
</dbReference>